<evidence type="ECO:0000256" key="5">
    <source>
        <dbReference type="ARBA" id="ARBA00023049"/>
    </source>
</evidence>
<sequence>MTSLVFHSGQFGALKERLLQDAPNEAAALLVCASASTGSNPRLLVHEIVYVPSDAYLEQTPNSLKIRPEFIAPVLKRARGGRFSLVLVHTHPHASEDYPSFSRIDDRGEAALIPAFFRRAPDGPHGALVIGRKGFQGRFRFAEGRVAPVDKIVDVSRVVSVHWPTARLAEPVEAIYDRNVRAFGKDGQAVVKTMKVGVVGGGGTGSVVIQNISHLGTQSQVHLDFDTLEDTNLNRVVGSRQEYVGLPKVTVSAVHARSILPECDVIQIRGSILDEKVARKLLDCDFIFCCTDSHGSRAVLNQLAYQYLIPVIDIGVRIHAEDGVIKSMSGRVQMLAPGLSCLQCEETLNPEQVRRDFLSEEERRADPYIPKENIPQPAVISLNSTVSSMAVTMFLAATVGIPSAARHLVYRIMDGSVRPVRPAPLDGCLVCSPDWALAKGDRWEMIWRRALESTQDGQRVTEVEE</sequence>
<feature type="domain" description="JAB" evidence="7">
    <location>
        <begin position="16"/>
        <end position="131"/>
    </location>
</feature>
<dbReference type="Pfam" id="PF00899">
    <property type="entry name" value="ThiF"/>
    <property type="match status" value="1"/>
</dbReference>
<keyword evidence="9" id="KW-1185">Reference proteome</keyword>
<dbReference type="InterPro" id="IPR000594">
    <property type="entry name" value="ThiF_NAD_FAD-bd"/>
</dbReference>
<gene>
    <name evidence="8" type="ORF">ACFOOQ_00815</name>
</gene>
<keyword evidence="4" id="KW-0862">Zinc</keyword>
<dbReference type="PANTHER" id="PTHR43267">
    <property type="entry name" value="TRNA THREONYLCARBAMOYLADENOSINE DEHYDRATASE"/>
    <property type="match status" value="1"/>
</dbReference>
<evidence type="ECO:0000313" key="8">
    <source>
        <dbReference type="EMBL" id="MFC3674062.1"/>
    </source>
</evidence>
<evidence type="ECO:0000259" key="6">
    <source>
        <dbReference type="Pfam" id="PF00899"/>
    </source>
</evidence>
<dbReference type="Gene3D" id="3.40.50.720">
    <property type="entry name" value="NAD(P)-binding Rossmann-like Domain"/>
    <property type="match status" value="1"/>
</dbReference>
<evidence type="ECO:0000256" key="2">
    <source>
        <dbReference type="ARBA" id="ARBA00022723"/>
    </source>
</evidence>
<dbReference type="GO" id="GO:0016779">
    <property type="term" value="F:nucleotidyltransferase activity"/>
    <property type="evidence" value="ECO:0007669"/>
    <property type="project" value="UniProtKB-KW"/>
</dbReference>
<evidence type="ECO:0000259" key="7">
    <source>
        <dbReference type="Pfam" id="PF14464"/>
    </source>
</evidence>
<comment type="caution">
    <text evidence="8">The sequence shown here is derived from an EMBL/GenBank/DDBJ whole genome shotgun (WGS) entry which is preliminary data.</text>
</comment>
<keyword evidence="8" id="KW-0548">Nucleotidyltransferase</keyword>
<keyword evidence="5" id="KW-0482">Metalloprotease</keyword>
<dbReference type="CDD" id="cd01483">
    <property type="entry name" value="E1_enzyme_family"/>
    <property type="match status" value="1"/>
</dbReference>
<dbReference type="PANTHER" id="PTHR43267:SF1">
    <property type="entry name" value="TRNA THREONYLCARBAMOYLADENOSINE DEHYDRATASE"/>
    <property type="match status" value="1"/>
</dbReference>
<dbReference type="InterPro" id="IPR045886">
    <property type="entry name" value="ThiF/MoeB/HesA"/>
</dbReference>
<keyword evidence="3" id="KW-0378">Hydrolase</keyword>
<proteinExistence type="predicted"/>
<dbReference type="SUPFAM" id="SSF69572">
    <property type="entry name" value="Activating enzymes of the ubiquitin-like proteins"/>
    <property type="match status" value="1"/>
</dbReference>
<dbReference type="RefSeq" id="WP_379720322.1">
    <property type="nucleotide sequence ID" value="NZ_JBHRYJ010000001.1"/>
</dbReference>
<dbReference type="InterPro" id="IPR028090">
    <property type="entry name" value="JAB_dom_prok"/>
</dbReference>
<organism evidence="8 9">
    <name type="scientific">Ferrovibrio xuzhouensis</name>
    <dbReference type="NCBI Taxonomy" id="1576914"/>
    <lineage>
        <taxon>Bacteria</taxon>
        <taxon>Pseudomonadati</taxon>
        <taxon>Pseudomonadota</taxon>
        <taxon>Alphaproteobacteria</taxon>
        <taxon>Rhodospirillales</taxon>
        <taxon>Rhodospirillaceae</taxon>
        <taxon>Ferrovibrio</taxon>
    </lineage>
</organism>
<name>A0ABV7VAT8_9PROT</name>
<keyword evidence="8" id="KW-0808">Transferase</keyword>
<keyword evidence="2" id="KW-0479">Metal-binding</keyword>
<protein>
    <submittedName>
        <fullName evidence="8">ThiF family adenylyltransferase</fullName>
    </submittedName>
</protein>
<dbReference type="Proteomes" id="UP001595711">
    <property type="component" value="Unassembled WGS sequence"/>
</dbReference>
<feature type="domain" description="THIF-type NAD/FAD binding fold" evidence="6">
    <location>
        <begin position="176"/>
        <end position="423"/>
    </location>
</feature>
<dbReference type="InterPro" id="IPR035985">
    <property type="entry name" value="Ubiquitin-activating_enz"/>
</dbReference>
<evidence type="ECO:0000256" key="3">
    <source>
        <dbReference type="ARBA" id="ARBA00022801"/>
    </source>
</evidence>
<evidence type="ECO:0000313" key="9">
    <source>
        <dbReference type="Proteomes" id="UP001595711"/>
    </source>
</evidence>
<reference evidence="9" key="1">
    <citation type="journal article" date="2019" name="Int. J. Syst. Evol. Microbiol.">
        <title>The Global Catalogue of Microorganisms (GCM) 10K type strain sequencing project: providing services to taxonomists for standard genome sequencing and annotation.</title>
        <authorList>
            <consortium name="The Broad Institute Genomics Platform"/>
            <consortium name="The Broad Institute Genome Sequencing Center for Infectious Disease"/>
            <person name="Wu L."/>
            <person name="Ma J."/>
        </authorList>
    </citation>
    <scope>NUCLEOTIDE SEQUENCE [LARGE SCALE GENOMIC DNA]</scope>
    <source>
        <strain evidence="9">KCTC 42182</strain>
    </source>
</reference>
<accession>A0ABV7VAT8</accession>
<keyword evidence="1" id="KW-0645">Protease</keyword>
<dbReference type="Pfam" id="PF14464">
    <property type="entry name" value="Prok-JAB"/>
    <property type="match status" value="1"/>
</dbReference>
<evidence type="ECO:0000256" key="1">
    <source>
        <dbReference type="ARBA" id="ARBA00022670"/>
    </source>
</evidence>
<dbReference type="EMBL" id="JBHRYJ010000001">
    <property type="protein sequence ID" value="MFC3674062.1"/>
    <property type="molecule type" value="Genomic_DNA"/>
</dbReference>
<evidence type="ECO:0000256" key="4">
    <source>
        <dbReference type="ARBA" id="ARBA00022833"/>
    </source>
</evidence>